<comment type="function">
    <text evidence="16">Catalyzes the cyanide-resistant oxidation of ubiquinol and the reduction of molecular oxygen to water, but does not translocate protons and consequently is not linked to oxidative phosphorylation. May increase respiration when the cytochrome respiratory pathway is restricted, or in response to low temperatures.</text>
</comment>
<evidence type="ECO:0000256" key="9">
    <source>
        <dbReference type="ARBA" id="ARBA00022946"/>
    </source>
</evidence>
<dbReference type="GO" id="GO:0046872">
    <property type="term" value="F:metal ion binding"/>
    <property type="evidence" value="ECO:0007669"/>
    <property type="project" value="UniProtKB-UniRule"/>
</dbReference>
<dbReference type="Pfam" id="PF01786">
    <property type="entry name" value="AOX"/>
    <property type="match status" value="1"/>
</dbReference>
<comment type="catalytic activity">
    <reaction evidence="1 17">
        <text>2 a ubiquinol + O2 = 2 a ubiquinone + 2 H2O</text>
        <dbReference type="Rhea" id="RHEA:30255"/>
        <dbReference type="Rhea" id="RHEA-COMP:9565"/>
        <dbReference type="Rhea" id="RHEA-COMP:9566"/>
        <dbReference type="ChEBI" id="CHEBI:15377"/>
        <dbReference type="ChEBI" id="CHEBI:15379"/>
        <dbReference type="ChEBI" id="CHEBI:16389"/>
        <dbReference type="ChEBI" id="CHEBI:17976"/>
        <dbReference type="EC" id="1.10.3.11"/>
    </reaction>
</comment>
<dbReference type="GO" id="GO:0102721">
    <property type="term" value="F:ubiquinol:oxygen oxidoreductase activity"/>
    <property type="evidence" value="ECO:0007669"/>
    <property type="project" value="UniProtKB-EC"/>
</dbReference>
<comment type="caution">
    <text evidence="18">The sequence shown here is derived from an EMBL/GenBank/DDBJ whole genome shotgun (WGS) entry which is preliminary data.</text>
</comment>
<reference evidence="18" key="2">
    <citation type="submission" date="2021-12" db="EMBL/GenBank/DDBJ databases">
        <title>Resequencing data analysis of finger millet.</title>
        <authorList>
            <person name="Hatakeyama M."/>
            <person name="Aluri S."/>
            <person name="Balachadran M.T."/>
            <person name="Sivarajan S.R."/>
            <person name="Poveda L."/>
            <person name="Shimizu-Inatsugi R."/>
            <person name="Schlapbach R."/>
            <person name="Sreeman S.M."/>
            <person name="Shimizu K.K."/>
        </authorList>
    </citation>
    <scope>NUCLEOTIDE SEQUENCE</scope>
</reference>
<accession>A0AAV5EHC7</accession>
<dbReference type="GO" id="GO:0098803">
    <property type="term" value="C:respiratory chain complex"/>
    <property type="evidence" value="ECO:0007669"/>
    <property type="project" value="UniProtKB-UniRule"/>
</dbReference>
<evidence type="ECO:0000256" key="15">
    <source>
        <dbReference type="ARBA" id="ARBA00023136"/>
    </source>
</evidence>
<dbReference type="CDD" id="cd01053">
    <property type="entry name" value="AOX"/>
    <property type="match status" value="1"/>
</dbReference>
<evidence type="ECO:0000256" key="13">
    <source>
        <dbReference type="ARBA" id="ARBA00023004"/>
    </source>
</evidence>
<dbReference type="InterPro" id="IPR002680">
    <property type="entry name" value="AOX"/>
</dbReference>
<keyword evidence="5 17" id="KW-0679">Respiratory chain</keyword>
<dbReference type="GO" id="GO:0005743">
    <property type="term" value="C:mitochondrial inner membrane"/>
    <property type="evidence" value="ECO:0007669"/>
    <property type="project" value="UniProtKB-SubCell"/>
</dbReference>
<protein>
    <recommendedName>
        <fullName evidence="17">Ubiquinol oxidase</fullName>
        <ecNumber evidence="17">1.10.3.11</ecNumber>
    </recommendedName>
</protein>
<keyword evidence="11" id="KW-1133">Transmembrane helix</keyword>
<evidence type="ECO:0000256" key="12">
    <source>
        <dbReference type="ARBA" id="ARBA00023002"/>
    </source>
</evidence>
<evidence type="ECO:0000256" key="5">
    <source>
        <dbReference type="ARBA" id="ARBA00022660"/>
    </source>
</evidence>
<keyword evidence="7 17" id="KW-0479">Metal-binding</keyword>
<keyword evidence="4" id="KW-0813">Transport</keyword>
<comment type="subcellular location">
    <subcellularLocation>
        <location evidence="2">Mitochondrion inner membrane</location>
        <topology evidence="2">Multi-pass membrane protein</topology>
    </subcellularLocation>
</comment>
<dbReference type="GO" id="GO:0009916">
    <property type="term" value="F:alternative oxidase activity"/>
    <property type="evidence" value="ECO:0007669"/>
    <property type="project" value="UniProtKB-UniRule"/>
</dbReference>
<evidence type="ECO:0000256" key="2">
    <source>
        <dbReference type="ARBA" id="ARBA00004448"/>
    </source>
</evidence>
<organism evidence="18 19">
    <name type="scientific">Eleusine coracana subsp. coracana</name>
    <dbReference type="NCBI Taxonomy" id="191504"/>
    <lineage>
        <taxon>Eukaryota</taxon>
        <taxon>Viridiplantae</taxon>
        <taxon>Streptophyta</taxon>
        <taxon>Embryophyta</taxon>
        <taxon>Tracheophyta</taxon>
        <taxon>Spermatophyta</taxon>
        <taxon>Magnoliopsida</taxon>
        <taxon>Liliopsida</taxon>
        <taxon>Poales</taxon>
        <taxon>Poaceae</taxon>
        <taxon>PACMAD clade</taxon>
        <taxon>Chloridoideae</taxon>
        <taxon>Cynodonteae</taxon>
        <taxon>Eleusininae</taxon>
        <taxon>Eleusine</taxon>
    </lineage>
</organism>
<sequence length="452" mass="50035">MTMSSRRAGSVLLHHLGPRVFGPRAPLPLALSGSGGGPQGAWVRLLSISASEARADVAEVYASNEDYASTKERAATIAASEARADVAEVYASTVDHYAQIVEVRSAVAEEASKPRSADWKAEKPAFLGSEPKKADEVVGSKSNLLSFEAEKAEVAISALVANKAAGVHPEAHASKENHGSVAAAKAEVAEAARDGELKKPAESSYWGIAPSRLVNKDGVEWKWSCFRPWETYTADTTIDLSRHHEPKKLLDKIAYYTVKSLRWPTDIFFQRRYGCRAMMLETVAAVPGMVGGMLLHLRSLRRFEHSGGWIRVLLEEAENERMHLMTFMEVAQPRWYERALVLAVQGVFFNAYFLAYLASPKLAHRVVGYLEEEAIHSYTEYLKDIEDGKIENVPAPAIAIDYWRLPAGATLKDVVVMVRADEAHHRDVNHYASDIHYQGLELKETPAPLEYH</sequence>
<evidence type="ECO:0000313" key="18">
    <source>
        <dbReference type="EMBL" id="GJN21952.1"/>
    </source>
</evidence>
<reference evidence="18" key="1">
    <citation type="journal article" date="2018" name="DNA Res.">
        <title>Multiple hybrid de novo genome assembly of finger millet, an orphan allotetraploid crop.</title>
        <authorList>
            <person name="Hatakeyama M."/>
            <person name="Aluri S."/>
            <person name="Balachadran M.T."/>
            <person name="Sivarajan S.R."/>
            <person name="Patrignani A."/>
            <person name="Gruter S."/>
            <person name="Poveda L."/>
            <person name="Shimizu-Inatsugi R."/>
            <person name="Baeten J."/>
            <person name="Francoijs K.J."/>
            <person name="Nataraja K.N."/>
            <person name="Reddy Y.A.N."/>
            <person name="Phadnis S."/>
            <person name="Ravikumar R.L."/>
            <person name="Schlapbach R."/>
            <person name="Sreeman S.M."/>
            <person name="Shimizu K.K."/>
        </authorList>
    </citation>
    <scope>NUCLEOTIDE SEQUENCE</scope>
</reference>
<keyword evidence="12 17" id="KW-0560">Oxidoreductase</keyword>
<evidence type="ECO:0000256" key="1">
    <source>
        <dbReference type="ARBA" id="ARBA00001192"/>
    </source>
</evidence>
<keyword evidence="10 17" id="KW-0249">Electron transport</keyword>
<dbReference type="PANTHER" id="PTHR31803">
    <property type="entry name" value="ALTERNATIVE OXIDASE"/>
    <property type="match status" value="1"/>
</dbReference>
<proteinExistence type="inferred from homology"/>
<name>A0AAV5EHC7_ELECO</name>
<comment type="similarity">
    <text evidence="3 17">Belongs to the alternative oxidase family.</text>
</comment>
<keyword evidence="9" id="KW-0809">Transit peptide</keyword>
<keyword evidence="8" id="KW-0999">Mitochondrion inner membrane</keyword>
<dbReference type="Gene3D" id="1.20.1260.140">
    <property type="entry name" value="Alternative oxidase"/>
    <property type="match status" value="1"/>
</dbReference>
<dbReference type="AlphaFoldDB" id="A0AAV5EHC7"/>
<dbReference type="InterPro" id="IPR038659">
    <property type="entry name" value="AOX_sf"/>
</dbReference>
<evidence type="ECO:0000256" key="8">
    <source>
        <dbReference type="ARBA" id="ARBA00022792"/>
    </source>
</evidence>
<evidence type="ECO:0000256" key="14">
    <source>
        <dbReference type="ARBA" id="ARBA00023128"/>
    </source>
</evidence>
<evidence type="ECO:0000256" key="10">
    <source>
        <dbReference type="ARBA" id="ARBA00022982"/>
    </source>
</evidence>
<dbReference type="GO" id="GO:0010230">
    <property type="term" value="P:alternative respiration"/>
    <property type="evidence" value="ECO:0007669"/>
    <property type="project" value="TreeGrafter"/>
</dbReference>
<gene>
    <name evidence="18" type="primary">gb09476</name>
    <name evidence="18" type="ORF">PR202_gb09476</name>
</gene>
<dbReference type="EC" id="1.10.3.11" evidence="17"/>
<evidence type="ECO:0000256" key="3">
    <source>
        <dbReference type="ARBA" id="ARBA00008388"/>
    </source>
</evidence>
<dbReference type="GO" id="GO:0106292">
    <property type="term" value="F:superoxide-generating NADPH oxidase activity"/>
    <property type="evidence" value="ECO:0007669"/>
    <property type="project" value="UniProtKB-ARBA"/>
</dbReference>
<dbReference type="PANTHER" id="PTHR31803:SF34">
    <property type="entry name" value="UBIQUINOL OXIDASE 1C, MITOCHONDRIAL"/>
    <property type="match status" value="1"/>
</dbReference>
<evidence type="ECO:0000256" key="6">
    <source>
        <dbReference type="ARBA" id="ARBA00022692"/>
    </source>
</evidence>
<evidence type="ECO:0000256" key="17">
    <source>
        <dbReference type="RuleBase" id="RU003779"/>
    </source>
</evidence>
<evidence type="ECO:0000256" key="16">
    <source>
        <dbReference type="ARBA" id="ARBA00058908"/>
    </source>
</evidence>
<keyword evidence="13 17" id="KW-0408">Iron</keyword>
<comment type="cofactor">
    <cofactor evidence="17">
        <name>Fe cation</name>
        <dbReference type="ChEBI" id="CHEBI:24875"/>
    </cofactor>
    <text evidence="17">Binds 2 iron ions per subunit.</text>
</comment>
<keyword evidence="14" id="KW-0496">Mitochondrion</keyword>
<evidence type="ECO:0000256" key="11">
    <source>
        <dbReference type="ARBA" id="ARBA00022989"/>
    </source>
</evidence>
<evidence type="ECO:0000313" key="19">
    <source>
        <dbReference type="Proteomes" id="UP001054889"/>
    </source>
</evidence>
<evidence type="ECO:0000256" key="7">
    <source>
        <dbReference type="ARBA" id="ARBA00022723"/>
    </source>
</evidence>
<keyword evidence="6 17" id="KW-0812">Transmembrane</keyword>
<keyword evidence="19" id="KW-1185">Reference proteome</keyword>
<dbReference type="Proteomes" id="UP001054889">
    <property type="component" value="Unassembled WGS sequence"/>
</dbReference>
<keyword evidence="15 17" id="KW-0472">Membrane</keyword>
<dbReference type="FunFam" id="1.20.1260.140:FF:000001">
    <property type="entry name" value="Ubiquinol oxidase"/>
    <property type="match status" value="1"/>
</dbReference>
<dbReference type="EMBL" id="BQKI01000075">
    <property type="protein sequence ID" value="GJN21952.1"/>
    <property type="molecule type" value="Genomic_DNA"/>
</dbReference>
<evidence type="ECO:0000256" key="4">
    <source>
        <dbReference type="ARBA" id="ARBA00022448"/>
    </source>
</evidence>